<name>A0A4Y7PWI8_9AGAM</name>
<sequence>MVFAILHAHQMLQIFTHSGNVFRNITGEFRTHIERALTTNLSMYNALSNHDSSSSDFEEILHLFAQYLTDTLPSRPSRGLNSRIAQVGMIGCFMGSSSIRWLSNVDTPNWTIHYEGVWPSPDGAYCIPLQGGGCQACSEFSDQSVFGQPMFVKSTMPRVEAYDYLIKFGPALAKNLGVNLEDIFIVEEHAEYFSSYFVADTYDVPHHYTPESDVWPELFFHVLPLPADHSRFPEPWGYYSFDPRPTPPGSQLPLRLCRVDNTEIWYESTFPIRAFTKQVCLVNYVSLAPGEVQILQWIYDNISKELNESATLGEAKFAEAPEIDCYSSYSHLVGDEDGDCLVYGHGMTLCTGCSGSVNFTPRGLRF</sequence>
<protein>
    <submittedName>
        <fullName evidence="1">Uncharacterized protein</fullName>
    </submittedName>
</protein>
<dbReference type="EMBL" id="ML170193">
    <property type="protein sequence ID" value="TDL19774.1"/>
    <property type="molecule type" value="Genomic_DNA"/>
</dbReference>
<evidence type="ECO:0000313" key="2">
    <source>
        <dbReference type="Proteomes" id="UP000294933"/>
    </source>
</evidence>
<keyword evidence="2" id="KW-1185">Reference proteome</keyword>
<dbReference type="AlphaFoldDB" id="A0A4Y7PWI8"/>
<dbReference type="VEuPathDB" id="FungiDB:BD410DRAFT_396303"/>
<organism evidence="1 2">
    <name type="scientific">Rickenella mellea</name>
    <dbReference type="NCBI Taxonomy" id="50990"/>
    <lineage>
        <taxon>Eukaryota</taxon>
        <taxon>Fungi</taxon>
        <taxon>Dikarya</taxon>
        <taxon>Basidiomycota</taxon>
        <taxon>Agaricomycotina</taxon>
        <taxon>Agaricomycetes</taxon>
        <taxon>Hymenochaetales</taxon>
        <taxon>Rickenellaceae</taxon>
        <taxon>Rickenella</taxon>
    </lineage>
</organism>
<gene>
    <name evidence="1" type="ORF">BD410DRAFT_396303</name>
</gene>
<accession>A0A4Y7PWI8</accession>
<reference evidence="1 2" key="1">
    <citation type="submission" date="2018-06" db="EMBL/GenBank/DDBJ databases">
        <title>A transcriptomic atlas of mushroom development highlights an independent origin of complex multicellularity.</title>
        <authorList>
            <consortium name="DOE Joint Genome Institute"/>
            <person name="Krizsan K."/>
            <person name="Almasi E."/>
            <person name="Merenyi Z."/>
            <person name="Sahu N."/>
            <person name="Viragh M."/>
            <person name="Koszo T."/>
            <person name="Mondo S."/>
            <person name="Kiss B."/>
            <person name="Balint B."/>
            <person name="Kues U."/>
            <person name="Barry K."/>
            <person name="Hegedus J.C."/>
            <person name="Henrissat B."/>
            <person name="Johnson J."/>
            <person name="Lipzen A."/>
            <person name="Ohm R."/>
            <person name="Nagy I."/>
            <person name="Pangilinan J."/>
            <person name="Yan J."/>
            <person name="Xiong Y."/>
            <person name="Grigoriev I.V."/>
            <person name="Hibbett D.S."/>
            <person name="Nagy L.G."/>
        </authorList>
    </citation>
    <scope>NUCLEOTIDE SEQUENCE [LARGE SCALE GENOMIC DNA]</scope>
    <source>
        <strain evidence="1 2">SZMC22713</strain>
    </source>
</reference>
<proteinExistence type="predicted"/>
<dbReference type="Proteomes" id="UP000294933">
    <property type="component" value="Unassembled WGS sequence"/>
</dbReference>
<evidence type="ECO:0000313" key="1">
    <source>
        <dbReference type="EMBL" id="TDL19774.1"/>
    </source>
</evidence>